<sequence length="54" mass="5772">MAKLLGRGTSWVTNTENIGNGRAWTPVTRHGLDVVVAGTTAEIFVILLALGDDY</sequence>
<dbReference type="GeneID" id="96271803"/>
<reference evidence="2" key="1">
    <citation type="journal article" date="2013" name="Genome Announc.">
        <title>Draft Genome Sequence of Streptomyces bottropensis ATCC 25435, a Bottromycin-Producing Actinomycete.</title>
        <authorList>
            <person name="Zhang H."/>
            <person name="Zhou W."/>
            <person name="Zhuang Y."/>
            <person name="Liang X."/>
            <person name="Liu T."/>
        </authorList>
    </citation>
    <scope>NUCLEOTIDE SEQUENCE [LARGE SCALE GENOMIC DNA]</scope>
    <source>
        <strain evidence="2">ATCC 25435</strain>
    </source>
</reference>
<protein>
    <submittedName>
        <fullName evidence="1">Uncharacterized protein</fullName>
    </submittedName>
</protein>
<dbReference type="RefSeq" id="WP_005477476.1">
    <property type="nucleotide sequence ID" value="NZ_KB911581.1"/>
</dbReference>
<name>M3FTU5_9ACTN</name>
<evidence type="ECO:0000313" key="1">
    <source>
        <dbReference type="EMBL" id="EMF56385.1"/>
    </source>
</evidence>
<proteinExistence type="predicted"/>
<accession>M3FTU5</accession>
<organism evidence="1 2">
    <name type="scientific">Streptomyces bottropensis ATCC 25435</name>
    <dbReference type="NCBI Taxonomy" id="1054862"/>
    <lineage>
        <taxon>Bacteria</taxon>
        <taxon>Bacillati</taxon>
        <taxon>Actinomycetota</taxon>
        <taxon>Actinomycetes</taxon>
        <taxon>Kitasatosporales</taxon>
        <taxon>Streptomycetaceae</taxon>
        <taxon>Streptomyces</taxon>
    </lineage>
</organism>
<gene>
    <name evidence="1" type="ORF">SBD_2295</name>
</gene>
<dbReference type="AlphaFoldDB" id="M3FTU5"/>
<dbReference type="EMBL" id="KB405064">
    <property type="protein sequence ID" value="EMF56385.1"/>
    <property type="molecule type" value="Genomic_DNA"/>
</dbReference>
<evidence type="ECO:0000313" key="2">
    <source>
        <dbReference type="Proteomes" id="UP000030760"/>
    </source>
</evidence>
<dbReference type="Proteomes" id="UP000030760">
    <property type="component" value="Unassembled WGS sequence"/>
</dbReference>